<name>A0A1W1V088_9PAST</name>
<reference evidence="3" key="1">
    <citation type="submission" date="2017-04" db="EMBL/GenBank/DDBJ databases">
        <authorList>
            <person name="Varghese N."/>
            <person name="Submissions S."/>
        </authorList>
    </citation>
    <scope>NUCLEOTIDE SEQUENCE [LARGE SCALE GENOMIC DNA]</scope>
    <source>
        <strain evidence="3">DSM 23072</strain>
    </source>
</reference>
<keyword evidence="1" id="KW-0472">Membrane</keyword>
<dbReference type="EMBL" id="FWWV01000024">
    <property type="protein sequence ID" value="SMB86680.1"/>
    <property type="molecule type" value="Genomic_DNA"/>
</dbReference>
<dbReference type="AlphaFoldDB" id="A0A1W1V088"/>
<sequence length="110" mass="13144">MNIDWIAIIKSQLVQLKPLFIFLIVILTIAAILIRLKQKNVRYLPSGNLYRKTTVLNKTEKQLFYKLRLAFPAWHIFVQVPFSCIVTPKQTFLHSQQRLFWRINQNGWIF</sequence>
<keyword evidence="1" id="KW-0812">Transmembrane</keyword>
<proteinExistence type="predicted"/>
<protein>
    <submittedName>
        <fullName evidence="2">Uncharacterized protein</fullName>
    </submittedName>
</protein>
<dbReference type="Proteomes" id="UP000192408">
    <property type="component" value="Unassembled WGS sequence"/>
</dbReference>
<feature type="transmembrane region" description="Helical" evidence="1">
    <location>
        <begin position="19"/>
        <end position="36"/>
    </location>
</feature>
<evidence type="ECO:0000256" key="1">
    <source>
        <dbReference type="SAM" id="Phobius"/>
    </source>
</evidence>
<evidence type="ECO:0000313" key="2">
    <source>
        <dbReference type="EMBL" id="SMB86680.1"/>
    </source>
</evidence>
<accession>A0A1W1V088</accession>
<organism evidence="2 3">
    <name type="scientific">Pasteurella testudinis DSM 23072</name>
    <dbReference type="NCBI Taxonomy" id="1122938"/>
    <lineage>
        <taxon>Bacteria</taxon>
        <taxon>Pseudomonadati</taxon>
        <taxon>Pseudomonadota</taxon>
        <taxon>Gammaproteobacteria</taxon>
        <taxon>Pasteurellales</taxon>
        <taxon>Pasteurellaceae</taxon>
        <taxon>Pasteurella</taxon>
    </lineage>
</organism>
<keyword evidence="1" id="KW-1133">Transmembrane helix</keyword>
<evidence type="ECO:0000313" key="3">
    <source>
        <dbReference type="Proteomes" id="UP000192408"/>
    </source>
</evidence>
<keyword evidence="3" id="KW-1185">Reference proteome</keyword>
<dbReference type="STRING" id="1122938.SAMN05660772_00929"/>
<gene>
    <name evidence="2" type="ORF">SAMN05660772_00929</name>
</gene>